<reference evidence="10 11" key="2">
    <citation type="submission" date="2011-11" db="EMBL/GenBank/DDBJ databases">
        <authorList>
            <consortium name="US DOE Joint Genome Institute"/>
            <person name="Lucas S."/>
            <person name="Han J."/>
            <person name="Lapidus A."/>
            <person name="Cheng J.-F."/>
            <person name="Goodwin L."/>
            <person name="Pitluck S."/>
            <person name="Peters L."/>
            <person name="Ovchinnikova G."/>
            <person name="Zhang X."/>
            <person name="Detter J.C."/>
            <person name="Han C."/>
            <person name="Tapia R."/>
            <person name="Land M."/>
            <person name="Hauser L."/>
            <person name="Kyrpides N."/>
            <person name="Ivanova N."/>
            <person name="Pagani I."/>
            <person name="Vogl K."/>
            <person name="Liu Z."/>
            <person name="Overmann J."/>
            <person name="Frigaard N.-U."/>
            <person name="Bryant D."/>
            <person name="Woyke T."/>
        </authorList>
    </citation>
    <scope>NUCLEOTIDE SEQUENCE [LARGE SCALE GENOMIC DNA]</scope>
    <source>
        <strain evidence="10 11">970</strain>
    </source>
</reference>
<name>H8Z3G0_9GAMM</name>
<dbReference type="eggNOG" id="COG3223">
    <property type="taxonomic scope" value="Bacteria"/>
</dbReference>
<evidence type="ECO:0000256" key="6">
    <source>
        <dbReference type="ARBA" id="ARBA00022989"/>
    </source>
</evidence>
<dbReference type="PANTHER" id="PTHR37819">
    <property type="entry name" value="PROTEIN PSIE"/>
    <property type="match status" value="1"/>
</dbReference>
<evidence type="ECO:0000256" key="8">
    <source>
        <dbReference type="SAM" id="MobiDB-lite"/>
    </source>
</evidence>
<dbReference type="HOGENOM" id="CLU_120472_3_0_6"/>
<comment type="similarity">
    <text evidence="2">Belongs to the PsiE family.</text>
</comment>
<evidence type="ECO:0000313" key="11">
    <source>
        <dbReference type="Proteomes" id="UP000002964"/>
    </source>
</evidence>
<gene>
    <name evidence="10" type="ORF">Thi970DRAFT_02103</name>
</gene>
<dbReference type="InterPro" id="IPR009315">
    <property type="entry name" value="P_starv_induced_PsiE"/>
</dbReference>
<dbReference type="GO" id="GO:0016036">
    <property type="term" value="P:cellular response to phosphate starvation"/>
    <property type="evidence" value="ECO:0007669"/>
    <property type="project" value="InterPro"/>
</dbReference>
<dbReference type="STRING" id="631362.Thi970DRAFT_02103"/>
<dbReference type="OrthoDB" id="9792470at2"/>
<evidence type="ECO:0000256" key="3">
    <source>
        <dbReference type="ARBA" id="ARBA00021903"/>
    </source>
</evidence>
<evidence type="ECO:0000256" key="4">
    <source>
        <dbReference type="ARBA" id="ARBA00022475"/>
    </source>
</evidence>
<accession>H8Z3G0</accession>
<keyword evidence="6 9" id="KW-1133">Transmembrane helix</keyword>
<keyword evidence="11" id="KW-1185">Reference proteome</keyword>
<evidence type="ECO:0000256" key="9">
    <source>
        <dbReference type="SAM" id="Phobius"/>
    </source>
</evidence>
<proteinExistence type="inferred from homology"/>
<dbReference type="EMBL" id="JH603169">
    <property type="protein sequence ID" value="EIC21868.1"/>
    <property type="molecule type" value="Genomic_DNA"/>
</dbReference>
<reference evidence="11" key="1">
    <citation type="submission" date="2011-06" db="EMBL/GenBank/DDBJ databases">
        <authorList>
            <consortium name="US DOE Joint Genome Institute (JGI-PGF)"/>
            <person name="Lucas S."/>
            <person name="Han J."/>
            <person name="Lapidus A."/>
            <person name="Cheng J.-F."/>
            <person name="Goodwin L."/>
            <person name="Pitluck S."/>
            <person name="Peters L."/>
            <person name="Land M.L."/>
            <person name="Hauser L."/>
            <person name="Vogl K."/>
            <person name="Liu Z."/>
            <person name="Overmann J."/>
            <person name="Frigaard N.-U."/>
            <person name="Bryant D.A."/>
            <person name="Woyke T.J."/>
        </authorList>
    </citation>
    <scope>NUCLEOTIDE SEQUENCE [LARGE SCALE GENOMIC DNA]</scope>
    <source>
        <strain evidence="11">970</strain>
    </source>
</reference>
<keyword evidence="5 9" id="KW-0812">Transmembrane</keyword>
<dbReference type="InterPro" id="IPR020948">
    <property type="entry name" value="P_starv_induced_PsiE-like"/>
</dbReference>
<dbReference type="PANTHER" id="PTHR37819:SF1">
    <property type="entry name" value="PROTEIN PSIE"/>
    <property type="match status" value="1"/>
</dbReference>
<dbReference type="RefSeq" id="WP_009148452.1">
    <property type="nucleotide sequence ID" value="NZ_CP121471.1"/>
</dbReference>
<evidence type="ECO:0000256" key="5">
    <source>
        <dbReference type="ARBA" id="ARBA00022692"/>
    </source>
</evidence>
<feature type="transmembrane region" description="Helical" evidence="9">
    <location>
        <begin position="102"/>
        <end position="120"/>
    </location>
</feature>
<evidence type="ECO:0000256" key="7">
    <source>
        <dbReference type="ARBA" id="ARBA00023136"/>
    </source>
</evidence>
<feature type="region of interest" description="Disordered" evidence="8">
    <location>
        <begin position="130"/>
        <end position="151"/>
    </location>
</feature>
<evidence type="ECO:0000313" key="10">
    <source>
        <dbReference type="EMBL" id="EIC21868.1"/>
    </source>
</evidence>
<dbReference type="Pfam" id="PF06146">
    <property type="entry name" value="PsiE"/>
    <property type="match status" value="1"/>
</dbReference>
<keyword evidence="7 9" id="KW-0472">Membrane</keyword>
<feature type="transmembrane region" description="Helical" evidence="9">
    <location>
        <begin position="52"/>
        <end position="69"/>
    </location>
</feature>
<comment type="subcellular location">
    <subcellularLocation>
        <location evidence="1">Cell inner membrane</location>
        <topology evidence="1">Multi-pass membrane protein</topology>
    </subcellularLocation>
</comment>
<feature type="transmembrane region" description="Helical" evidence="9">
    <location>
        <begin position="76"/>
        <end position="96"/>
    </location>
</feature>
<evidence type="ECO:0000256" key="2">
    <source>
        <dbReference type="ARBA" id="ARBA00005632"/>
    </source>
</evidence>
<sequence>MTVDQRIDGFLSRLFGYVEKLVLLLVGVLALAGIGQIIMAIPERGNVRLEDLLLIFIFIEIMAMANVYFQHREVPFTFPMFIAVTALSRLVVLQGKEIEGELLLYEGAAILLVSLAILVIRFSQRFAISPTDSESDPAGDLGTSADEAGRH</sequence>
<dbReference type="GO" id="GO:0005886">
    <property type="term" value="C:plasma membrane"/>
    <property type="evidence" value="ECO:0007669"/>
    <property type="project" value="UniProtKB-SubCell"/>
</dbReference>
<protein>
    <recommendedName>
        <fullName evidence="3">Protein PsiE</fullName>
    </recommendedName>
</protein>
<dbReference type="AlphaFoldDB" id="H8Z3G0"/>
<dbReference type="Proteomes" id="UP000002964">
    <property type="component" value="Unassembled WGS sequence"/>
</dbReference>
<keyword evidence="4" id="KW-1003">Cell membrane</keyword>
<evidence type="ECO:0000256" key="1">
    <source>
        <dbReference type="ARBA" id="ARBA00004429"/>
    </source>
</evidence>
<organism evidence="10 11">
    <name type="scientific">Thiorhodovibrio frisius</name>
    <dbReference type="NCBI Taxonomy" id="631362"/>
    <lineage>
        <taxon>Bacteria</taxon>
        <taxon>Pseudomonadati</taxon>
        <taxon>Pseudomonadota</taxon>
        <taxon>Gammaproteobacteria</taxon>
        <taxon>Chromatiales</taxon>
        <taxon>Chromatiaceae</taxon>
        <taxon>Thiorhodovibrio</taxon>
    </lineage>
</organism>
<feature type="transmembrane region" description="Helical" evidence="9">
    <location>
        <begin position="21"/>
        <end position="40"/>
    </location>
</feature>